<dbReference type="EMBL" id="FNMZ01000009">
    <property type="protein sequence ID" value="SDX73131.1"/>
    <property type="molecule type" value="Genomic_DNA"/>
</dbReference>
<evidence type="ECO:0000313" key="1">
    <source>
        <dbReference type="EMBL" id="SDX73131.1"/>
    </source>
</evidence>
<name>A0A1H3E384_9RHOB</name>
<gene>
    <name evidence="1" type="ORF">SAMN05444336_10950</name>
</gene>
<protein>
    <submittedName>
        <fullName evidence="1">Uncharacterized protein</fullName>
    </submittedName>
</protein>
<dbReference type="Proteomes" id="UP000199118">
    <property type="component" value="Unassembled WGS sequence"/>
</dbReference>
<keyword evidence="2" id="KW-1185">Reference proteome</keyword>
<accession>A0A1H3E384</accession>
<proteinExistence type="predicted"/>
<evidence type="ECO:0000313" key="2">
    <source>
        <dbReference type="Proteomes" id="UP000199118"/>
    </source>
</evidence>
<organism evidence="1 2">
    <name type="scientific">Albimonas donghaensis</name>
    <dbReference type="NCBI Taxonomy" id="356660"/>
    <lineage>
        <taxon>Bacteria</taxon>
        <taxon>Pseudomonadati</taxon>
        <taxon>Pseudomonadota</taxon>
        <taxon>Alphaproteobacteria</taxon>
        <taxon>Rhodobacterales</taxon>
        <taxon>Paracoccaceae</taxon>
        <taxon>Albimonas</taxon>
    </lineage>
</organism>
<dbReference type="RefSeq" id="WP_092684412.1">
    <property type="nucleotide sequence ID" value="NZ_FNMZ01000009.1"/>
</dbReference>
<reference evidence="1 2" key="1">
    <citation type="submission" date="2016-10" db="EMBL/GenBank/DDBJ databases">
        <authorList>
            <person name="de Groot N.N."/>
        </authorList>
    </citation>
    <scope>NUCLEOTIDE SEQUENCE [LARGE SCALE GENOMIC DNA]</scope>
    <source>
        <strain evidence="1 2">DSM 17890</strain>
    </source>
</reference>
<dbReference type="AlphaFoldDB" id="A0A1H3E384"/>
<sequence>MAAQAVAAAHDAARIPAPALFPLRDEPSVGPLAAPTTPGFAPLRARFWAETLTFMADAGTPDPEASLPGHYAGLSARLRDAGAATVWLAGSAQEAIALALVEGLAAEAGATLSVALCSWGGGDGGAEGRGLAELPPAALTAPRVTALDASARARLARFREALCARSPLGLEGIAGSPPPAEPLAFLPAAAASRLARRPDPVRGLGSDEARLIDALGPDWAPAAPALGAALRAKGPDRLGDLWLWRLMRELADPAHGAPLAELRGDPARPRAAEARLTGFGRAVQAGEISRLARAGLSRDIGGLRLRLSSPGRRR</sequence>
<dbReference type="OrthoDB" id="10020589at2"/>